<reference evidence="4 5" key="1">
    <citation type="submission" date="2024-06" db="EMBL/GenBank/DDBJ databases">
        <title>The Natural Products Discovery Center: Release of the First 8490 Sequenced Strains for Exploring Actinobacteria Biosynthetic Diversity.</title>
        <authorList>
            <person name="Kalkreuter E."/>
            <person name="Kautsar S.A."/>
            <person name="Yang D."/>
            <person name="Bader C.D."/>
            <person name="Teijaro C.N."/>
            <person name="Fluegel L."/>
            <person name="Davis C.M."/>
            <person name="Simpson J.R."/>
            <person name="Lauterbach L."/>
            <person name="Steele A.D."/>
            <person name="Gui C."/>
            <person name="Meng S."/>
            <person name="Li G."/>
            <person name="Viehrig K."/>
            <person name="Ye F."/>
            <person name="Su P."/>
            <person name="Kiefer A.F."/>
            <person name="Nichols A."/>
            <person name="Cepeda A.J."/>
            <person name="Yan W."/>
            <person name="Fan B."/>
            <person name="Jiang Y."/>
            <person name="Adhikari A."/>
            <person name="Zheng C.-J."/>
            <person name="Schuster L."/>
            <person name="Cowan T.M."/>
            <person name="Smanski M.J."/>
            <person name="Chevrette M.G."/>
            <person name="De Carvalho L.P.S."/>
            <person name="Shen B."/>
        </authorList>
    </citation>
    <scope>NUCLEOTIDE SEQUENCE [LARGE SCALE GENOMIC DNA]</scope>
    <source>
        <strain evidence="4 5">NPDC050403</strain>
    </source>
</reference>
<dbReference type="SUPFAM" id="SSF49879">
    <property type="entry name" value="SMAD/FHA domain"/>
    <property type="match status" value="1"/>
</dbReference>
<dbReference type="PROSITE" id="PS50006">
    <property type="entry name" value="FHA_DOMAIN"/>
    <property type="match status" value="1"/>
</dbReference>
<dbReference type="RefSeq" id="WP_357788107.1">
    <property type="nucleotide sequence ID" value="NZ_JBFAKC010000016.1"/>
</dbReference>
<comment type="caution">
    <text evidence="4">The sequence shown here is derived from an EMBL/GenBank/DDBJ whole genome shotgun (WGS) entry which is preliminary data.</text>
</comment>
<gene>
    <name evidence="4" type="ORF">AB0I48_28935</name>
</gene>
<keyword evidence="1" id="KW-0597">Phosphoprotein</keyword>
<dbReference type="EMBL" id="JBFAKC010000016">
    <property type="protein sequence ID" value="MEV0711591.1"/>
    <property type="molecule type" value="Genomic_DNA"/>
</dbReference>
<dbReference type="Pfam" id="PF00498">
    <property type="entry name" value="FHA"/>
    <property type="match status" value="1"/>
</dbReference>
<evidence type="ECO:0000256" key="1">
    <source>
        <dbReference type="ARBA" id="ARBA00022553"/>
    </source>
</evidence>
<evidence type="ECO:0000259" key="3">
    <source>
        <dbReference type="PROSITE" id="PS50006"/>
    </source>
</evidence>
<name>A0ABV3G1N0_9NOCA</name>
<feature type="region of interest" description="Disordered" evidence="2">
    <location>
        <begin position="330"/>
        <end position="352"/>
    </location>
</feature>
<proteinExistence type="predicted"/>
<accession>A0ABV3G1N0</accession>
<keyword evidence="5" id="KW-1185">Reference proteome</keyword>
<organism evidence="4 5">
    <name type="scientific">Nocardia aurea</name>
    <dbReference type="NCBI Taxonomy" id="2144174"/>
    <lineage>
        <taxon>Bacteria</taxon>
        <taxon>Bacillati</taxon>
        <taxon>Actinomycetota</taxon>
        <taxon>Actinomycetes</taxon>
        <taxon>Mycobacteriales</taxon>
        <taxon>Nocardiaceae</taxon>
        <taxon>Nocardia</taxon>
    </lineage>
</organism>
<dbReference type="InterPro" id="IPR008984">
    <property type="entry name" value="SMAD_FHA_dom_sf"/>
</dbReference>
<evidence type="ECO:0000313" key="5">
    <source>
        <dbReference type="Proteomes" id="UP001551695"/>
    </source>
</evidence>
<dbReference type="CDD" id="cd00060">
    <property type="entry name" value="FHA"/>
    <property type="match status" value="1"/>
</dbReference>
<evidence type="ECO:0000256" key="2">
    <source>
        <dbReference type="SAM" id="MobiDB-lite"/>
    </source>
</evidence>
<feature type="domain" description="FHA" evidence="3">
    <location>
        <begin position="240"/>
        <end position="290"/>
    </location>
</feature>
<dbReference type="Proteomes" id="UP001551695">
    <property type="component" value="Unassembled WGS sequence"/>
</dbReference>
<protein>
    <submittedName>
        <fullName evidence="4">FHA domain-containing protein</fullName>
    </submittedName>
</protein>
<dbReference type="Gene3D" id="2.60.200.20">
    <property type="match status" value="1"/>
</dbReference>
<evidence type="ECO:0000313" key="4">
    <source>
        <dbReference type="EMBL" id="MEV0711591.1"/>
    </source>
</evidence>
<sequence>MQSWGKAPAPSVIIDLSPIVLLRGEPDWRWVEAAVEAWREQHDANARFYGVADNSLYYKLDEAGKRALSQWKRKHMARSVSWADPEVLELATQFDTASILTTDLFRDHRRDFPWLQGTERIWKPVVCDGTVGFERLNYAPIPAVEVSWRIEEADLTAKGFKTREARDVLQYEWRCTTGSCPWASKAVIEEDPAFRDGKIVCPACSAPARRMGFRDSTKEIVLLLGDDEVDRLPVPEHSELTVGRGRDVGRYDVREVLEGAAANKVSRDHLKLSNKGGRVFVEELGSKNGTDFVREDGVTAQLQEGVQQALALNEHLALAGGALNIRLSGKKRPRGTYEPDLTTPPFLRIEGS</sequence>
<dbReference type="InterPro" id="IPR000253">
    <property type="entry name" value="FHA_dom"/>
</dbReference>